<dbReference type="PANTHER" id="PTHR17490">
    <property type="entry name" value="SUA5"/>
    <property type="match status" value="1"/>
</dbReference>
<dbReference type="PROSITE" id="PS51163">
    <property type="entry name" value="YRDC"/>
    <property type="match status" value="1"/>
</dbReference>
<evidence type="ECO:0000256" key="10">
    <source>
        <dbReference type="ARBA" id="ARBA00029774"/>
    </source>
</evidence>
<dbReference type="InterPro" id="IPR006070">
    <property type="entry name" value="Sua5-like_dom"/>
</dbReference>
<proteinExistence type="inferred from homology"/>
<keyword evidence="4" id="KW-0963">Cytoplasm</keyword>
<dbReference type="AlphaFoldDB" id="A0A7X2PBC9"/>
<gene>
    <name evidence="13" type="ORF">FYJ80_00965</name>
</gene>
<keyword evidence="6" id="KW-0819">tRNA processing</keyword>
<dbReference type="Gene3D" id="3.90.870.10">
    <property type="entry name" value="DHBP synthase"/>
    <property type="match status" value="1"/>
</dbReference>
<keyword evidence="9" id="KW-0067">ATP-binding</keyword>
<dbReference type="Proteomes" id="UP000460549">
    <property type="component" value="Unassembled WGS sequence"/>
</dbReference>
<dbReference type="EC" id="2.7.7.87" evidence="3"/>
<evidence type="ECO:0000313" key="13">
    <source>
        <dbReference type="EMBL" id="MSU05358.1"/>
    </source>
</evidence>
<dbReference type="GO" id="GO:0003725">
    <property type="term" value="F:double-stranded RNA binding"/>
    <property type="evidence" value="ECO:0007669"/>
    <property type="project" value="InterPro"/>
</dbReference>
<evidence type="ECO:0000313" key="14">
    <source>
        <dbReference type="Proteomes" id="UP000460549"/>
    </source>
</evidence>
<comment type="subcellular location">
    <subcellularLocation>
        <location evidence="1">Cytoplasm</location>
    </subcellularLocation>
</comment>
<feature type="domain" description="YrdC-like" evidence="12">
    <location>
        <begin position="22"/>
        <end position="193"/>
    </location>
</feature>
<evidence type="ECO:0000256" key="11">
    <source>
        <dbReference type="ARBA" id="ARBA00048366"/>
    </source>
</evidence>
<keyword evidence="5" id="KW-0808">Transferase</keyword>
<keyword evidence="7" id="KW-0548">Nucleotidyltransferase</keyword>
<sequence length="200" mass="22273">MMRVMFIEEIIIMKTMIFDSCNNIIDSVCKLLVDNKIGAIPCDTIYGFSGIANEITKDYIFEIKQRPQSKNLITLMSLDELKKSSLIVPPILYDIYPAPLTAILRDEDSGNTVAVRVPNDSFIGEIIKKVGPIWSTSVNISGQPSLTTFDEILAVFDSKVDFIVKKNIGSKGLPSTLVDFSSSEIKILRQGSFDIKPYLI</sequence>
<dbReference type="GO" id="GO:0008033">
    <property type="term" value="P:tRNA processing"/>
    <property type="evidence" value="ECO:0007669"/>
    <property type="project" value="UniProtKB-KW"/>
</dbReference>
<reference evidence="13 14" key="1">
    <citation type="submission" date="2019-08" db="EMBL/GenBank/DDBJ databases">
        <title>In-depth cultivation of the pig gut microbiome towards novel bacterial diversity and tailored functional studies.</title>
        <authorList>
            <person name="Wylensek D."/>
            <person name="Hitch T.C.A."/>
            <person name="Clavel T."/>
        </authorList>
    </citation>
    <scope>NUCLEOTIDE SEQUENCE [LARGE SCALE GENOMIC DNA]</scope>
    <source>
        <strain evidence="13 14">NM-380-WT-3C1</strain>
    </source>
</reference>
<evidence type="ECO:0000256" key="1">
    <source>
        <dbReference type="ARBA" id="ARBA00004496"/>
    </source>
</evidence>
<evidence type="ECO:0000256" key="6">
    <source>
        <dbReference type="ARBA" id="ARBA00022694"/>
    </source>
</evidence>
<dbReference type="GO" id="GO:0006450">
    <property type="term" value="P:regulation of translational fidelity"/>
    <property type="evidence" value="ECO:0007669"/>
    <property type="project" value="TreeGrafter"/>
</dbReference>
<dbReference type="PANTHER" id="PTHR17490:SF16">
    <property type="entry name" value="THREONYLCARBAMOYL-AMP SYNTHASE"/>
    <property type="match status" value="1"/>
</dbReference>
<evidence type="ECO:0000256" key="2">
    <source>
        <dbReference type="ARBA" id="ARBA00007663"/>
    </source>
</evidence>
<evidence type="ECO:0000259" key="12">
    <source>
        <dbReference type="PROSITE" id="PS51163"/>
    </source>
</evidence>
<evidence type="ECO:0000256" key="3">
    <source>
        <dbReference type="ARBA" id="ARBA00012584"/>
    </source>
</evidence>
<dbReference type="Pfam" id="PF01300">
    <property type="entry name" value="Sua5_yciO_yrdC"/>
    <property type="match status" value="1"/>
</dbReference>
<dbReference type="GO" id="GO:0061710">
    <property type="term" value="F:L-threonylcarbamoyladenylate synthase"/>
    <property type="evidence" value="ECO:0007669"/>
    <property type="project" value="UniProtKB-EC"/>
</dbReference>
<dbReference type="GO" id="GO:0005737">
    <property type="term" value="C:cytoplasm"/>
    <property type="evidence" value="ECO:0007669"/>
    <property type="project" value="UniProtKB-SubCell"/>
</dbReference>
<dbReference type="InterPro" id="IPR050156">
    <property type="entry name" value="TC-AMP_synthase_SUA5"/>
</dbReference>
<comment type="similarity">
    <text evidence="2">Belongs to the SUA5 family.</text>
</comment>
<dbReference type="SUPFAM" id="SSF55821">
    <property type="entry name" value="YrdC/RibB"/>
    <property type="match status" value="1"/>
</dbReference>
<evidence type="ECO:0000256" key="9">
    <source>
        <dbReference type="ARBA" id="ARBA00022840"/>
    </source>
</evidence>
<organism evidence="13 14">
    <name type="scientific">Bullifex porci</name>
    <dbReference type="NCBI Taxonomy" id="2606638"/>
    <lineage>
        <taxon>Bacteria</taxon>
        <taxon>Pseudomonadati</taxon>
        <taxon>Spirochaetota</taxon>
        <taxon>Spirochaetia</taxon>
        <taxon>Spirochaetales</taxon>
        <taxon>Spirochaetaceae</taxon>
        <taxon>Bullifex</taxon>
    </lineage>
</organism>
<keyword evidence="8" id="KW-0547">Nucleotide-binding</keyword>
<accession>A0A7X2PBC9</accession>
<evidence type="ECO:0000256" key="5">
    <source>
        <dbReference type="ARBA" id="ARBA00022679"/>
    </source>
</evidence>
<dbReference type="GO" id="GO:0005524">
    <property type="term" value="F:ATP binding"/>
    <property type="evidence" value="ECO:0007669"/>
    <property type="project" value="UniProtKB-KW"/>
</dbReference>
<dbReference type="EMBL" id="VUNN01000001">
    <property type="protein sequence ID" value="MSU05358.1"/>
    <property type="molecule type" value="Genomic_DNA"/>
</dbReference>
<comment type="catalytic activity">
    <reaction evidence="11">
        <text>L-threonine + hydrogencarbonate + ATP = L-threonylcarbamoyladenylate + diphosphate + H2O</text>
        <dbReference type="Rhea" id="RHEA:36407"/>
        <dbReference type="ChEBI" id="CHEBI:15377"/>
        <dbReference type="ChEBI" id="CHEBI:17544"/>
        <dbReference type="ChEBI" id="CHEBI:30616"/>
        <dbReference type="ChEBI" id="CHEBI:33019"/>
        <dbReference type="ChEBI" id="CHEBI:57926"/>
        <dbReference type="ChEBI" id="CHEBI:73682"/>
        <dbReference type="EC" id="2.7.7.87"/>
    </reaction>
</comment>
<dbReference type="InterPro" id="IPR017945">
    <property type="entry name" value="DHBP_synth_RibB-like_a/b_dom"/>
</dbReference>
<evidence type="ECO:0000256" key="8">
    <source>
        <dbReference type="ARBA" id="ARBA00022741"/>
    </source>
</evidence>
<name>A0A7X2PBC9_9SPIO</name>
<evidence type="ECO:0000256" key="4">
    <source>
        <dbReference type="ARBA" id="ARBA00022490"/>
    </source>
</evidence>
<dbReference type="GO" id="GO:0000049">
    <property type="term" value="F:tRNA binding"/>
    <property type="evidence" value="ECO:0007669"/>
    <property type="project" value="TreeGrafter"/>
</dbReference>
<evidence type="ECO:0000256" key="7">
    <source>
        <dbReference type="ARBA" id="ARBA00022695"/>
    </source>
</evidence>
<protein>
    <recommendedName>
        <fullName evidence="10">L-threonylcarbamoyladenylate synthase</fullName>
        <ecNumber evidence="3">2.7.7.87</ecNumber>
    </recommendedName>
    <alternativeName>
        <fullName evidence="10">L-threonylcarbamoyladenylate synthase</fullName>
    </alternativeName>
</protein>
<keyword evidence="14" id="KW-1185">Reference proteome</keyword>
<comment type="caution">
    <text evidence="13">The sequence shown here is derived from an EMBL/GenBank/DDBJ whole genome shotgun (WGS) entry which is preliminary data.</text>
</comment>